<dbReference type="Proteomes" id="UP000616114">
    <property type="component" value="Unassembled WGS sequence"/>
</dbReference>
<name>A0A8J2XF43_9MICO</name>
<keyword evidence="1" id="KW-0472">Membrane</keyword>
<keyword evidence="4" id="KW-1185">Reference proteome</keyword>
<evidence type="ECO:0000313" key="4">
    <source>
        <dbReference type="Proteomes" id="UP000616114"/>
    </source>
</evidence>
<keyword evidence="1" id="KW-0812">Transmembrane</keyword>
<dbReference type="Pfam" id="PF01476">
    <property type="entry name" value="LysM"/>
    <property type="match status" value="1"/>
</dbReference>
<reference evidence="3" key="2">
    <citation type="submission" date="2020-09" db="EMBL/GenBank/DDBJ databases">
        <authorList>
            <person name="Sun Q."/>
            <person name="Zhou Y."/>
        </authorList>
    </citation>
    <scope>NUCLEOTIDE SEQUENCE</scope>
    <source>
        <strain evidence="3">CGMCC 1.12785</strain>
    </source>
</reference>
<evidence type="ECO:0000313" key="3">
    <source>
        <dbReference type="EMBL" id="GGA11727.1"/>
    </source>
</evidence>
<sequence length="118" mass="11992">MFESIATQLQLNERGRAVLRLLTATVLAGAVLLIGALLATVPGFFGGQALATGTVDASAGDGTVEYITVGEGDSLWGIASEVSPETDPRDTMLVIAELNSLDSGELHPGQQIAVPAGG</sequence>
<dbReference type="PROSITE" id="PS51782">
    <property type="entry name" value="LYSM"/>
    <property type="match status" value="1"/>
</dbReference>
<dbReference type="InterPro" id="IPR018392">
    <property type="entry name" value="LysM"/>
</dbReference>
<feature type="transmembrane region" description="Helical" evidence="1">
    <location>
        <begin position="21"/>
        <end position="45"/>
    </location>
</feature>
<proteinExistence type="predicted"/>
<dbReference type="AlphaFoldDB" id="A0A8J2XF43"/>
<evidence type="ECO:0000259" key="2">
    <source>
        <dbReference type="PROSITE" id="PS51782"/>
    </source>
</evidence>
<reference evidence="3" key="1">
    <citation type="journal article" date="2014" name="Int. J. Syst. Evol. Microbiol.">
        <title>Complete genome sequence of Corynebacterium casei LMG S-19264T (=DSM 44701T), isolated from a smear-ripened cheese.</title>
        <authorList>
            <consortium name="US DOE Joint Genome Institute (JGI-PGF)"/>
            <person name="Walter F."/>
            <person name="Albersmeier A."/>
            <person name="Kalinowski J."/>
            <person name="Ruckert C."/>
        </authorList>
    </citation>
    <scope>NUCLEOTIDE SEQUENCE</scope>
    <source>
        <strain evidence="3">CGMCC 1.12785</strain>
    </source>
</reference>
<accession>A0A8J2XF43</accession>
<protein>
    <recommendedName>
        <fullName evidence="2">LysM domain-containing protein</fullName>
    </recommendedName>
</protein>
<feature type="domain" description="LysM" evidence="2">
    <location>
        <begin position="65"/>
        <end position="114"/>
    </location>
</feature>
<comment type="caution">
    <text evidence="3">The sequence shown here is derived from an EMBL/GenBank/DDBJ whole genome shotgun (WGS) entry which is preliminary data.</text>
</comment>
<keyword evidence="1" id="KW-1133">Transmembrane helix</keyword>
<evidence type="ECO:0000256" key="1">
    <source>
        <dbReference type="SAM" id="Phobius"/>
    </source>
</evidence>
<dbReference type="CDD" id="cd00118">
    <property type="entry name" value="LysM"/>
    <property type="match status" value="1"/>
</dbReference>
<gene>
    <name evidence="3" type="ORF">GCM10011333_13240</name>
</gene>
<organism evidence="3 4">
    <name type="scientific">Sediminivirga luteola</name>
    <dbReference type="NCBI Taxonomy" id="1774748"/>
    <lineage>
        <taxon>Bacteria</taxon>
        <taxon>Bacillati</taxon>
        <taxon>Actinomycetota</taxon>
        <taxon>Actinomycetes</taxon>
        <taxon>Micrococcales</taxon>
        <taxon>Brevibacteriaceae</taxon>
        <taxon>Sediminivirga</taxon>
    </lineage>
</organism>
<dbReference type="SUPFAM" id="SSF54106">
    <property type="entry name" value="LysM domain"/>
    <property type="match status" value="1"/>
</dbReference>
<dbReference type="SMART" id="SM00257">
    <property type="entry name" value="LysM"/>
    <property type="match status" value="1"/>
</dbReference>
<dbReference type="InterPro" id="IPR036779">
    <property type="entry name" value="LysM_dom_sf"/>
</dbReference>
<dbReference type="Gene3D" id="3.10.350.10">
    <property type="entry name" value="LysM domain"/>
    <property type="match status" value="1"/>
</dbReference>
<dbReference type="EMBL" id="BMFY01000004">
    <property type="protein sequence ID" value="GGA11727.1"/>
    <property type="molecule type" value="Genomic_DNA"/>
</dbReference>
<dbReference type="RefSeq" id="WP_188550127.1">
    <property type="nucleotide sequence ID" value="NZ_BMFY01000004.1"/>
</dbReference>